<evidence type="ECO:0000313" key="11">
    <source>
        <dbReference type="EMBL" id="BAH07053.1"/>
    </source>
</evidence>
<dbReference type="PANTHER" id="PTHR10949:SF0">
    <property type="entry name" value="LIPOYL SYNTHASE, MITOCHONDRIAL"/>
    <property type="match status" value="1"/>
</dbReference>
<comment type="pathway">
    <text evidence="9">Protein modification; protein lipoylation via endogenous pathway; protein N(6)-(lipoyl)lysine from octanoyl-[acyl-carrier-protein]: step 2/2.</text>
</comment>
<dbReference type="EMBL" id="AP009049">
    <property type="protein sequence ID" value="BAH07053.1"/>
    <property type="molecule type" value="Genomic_DNA"/>
</dbReference>
<keyword evidence="5 9" id="KW-0479">Metal-binding</keyword>
<feature type="binding site" evidence="9">
    <location>
        <position position="68"/>
    </location>
    <ligand>
        <name>[4Fe-4S] cluster</name>
        <dbReference type="ChEBI" id="CHEBI:49883"/>
        <label>2</label>
        <note>4Fe-4S-S-AdoMet</note>
    </ligand>
</feature>
<dbReference type="PROSITE" id="PS51918">
    <property type="entry name" value="RADICAL_SAM"/>
    <property type="match status" value="1"/>
</dbReference>
<protein>
    <recommendedName>
        <fullName evidence="9">Lipoyl synthase</fullName>
        <ecNumber evidence="9">2.8.1.8</ecNumber>
    </recommendedName>
    <alternativeName>
        <fullName evidence="9">Lip-syn</fullName>
        <shortName evidence="9">LS</shortName>
    </alternativeName>
    <alternativeName>
        <fullName evidence="9">Lipoate synthase</fullName>
    </alternativeName>
    <alternativeName>
        <fullName evidence="9">Lipoic acid synthase</fullName>
    </alternativeName>
    <alternativeName>
        <fullName evidence="9">Sulfur insertion protein LipA</fullName>
    </alternativeName>
</protein>
<dbReference type="NCBIfam" id="NF009544">
    <property type="entry name" value="PRK12928.1"/>
    <property type="match status" value="1"/>
</dbReference>
<dbReference type="InterPro" id="IPR006638">
    <property type="entry name" value="Elp3/MiaA/NifB-like_rSAM"/>
</dbReference>
<keyword evidence="4 9" id="KW-0949">S-adenosyl-L-methionine</keyword>
<evidence type="ECO:0000256" key="5">
    <source>
        <dbReference type="ARBA" id="ARBA00022723"/>
    </source>
</evidence>
<dbReference type="HAMAP" id="MF_00206">
    <property type="entry name" value="Lipoyl_synth"/>
    <property type="match status" value="1"/>
</dbReference>
<dbReference type="InterPro" id="IPR058240">
    <property type="entry name" value="rSAM_sf"/>
</dbReference>
<comment type="similarity">
    <text evidence="9">Belongs to the radical SAM superfamily. Lipoyl synthase family.</text>
</comment>
<comment type="catalytic activity">
    <reaction evidence="8 9">
        <text>[[Fe-S] cluster scaffold protein carrying a second [4Fe-4S](2+) cluster] + N(6)-octanoyl-L-lysyl-[protein] + 2 oxidized [2Fe-2S]-[ferredoxin] + 2 S-adenosyl-L-methionine + 4 H(+) = [[Fe-S] cluster scaffold protein] + N(6)-[(R)-dihydrolipoyl]-L-lysyl-[protein] + 4 Fe(3+) + 2 hydrogen sulfide + 2 5'-deoxyadenosine + 2 L-methionine + 2 reduced [2Fe-2S]-[ferredoxin]</text>
        <dbReference type="Rhea" id="RHEA:16585"/>
        <dbReference type="Rhea" id="RHEA-COMP:9928"/>
        <dbReference type="Rhea" id="RHEA-COMP:10000"/>
        <dbReference type="Rhea" id="RHEA-COMP:10001"/>
        <dbReference type="Rhea" id="RHEA-COMP:10475"/>
        <dbReference type="Rhea" id="RHEA-COMP:14568"/>
        <dbReference type="Rhea" id="RHEA-COMP:14569"/>
        <dbReference type="ChEBI" id="CHEBI:15378"/>
        <dbReference type="ChEBI" id="CHEBI:17319"/>
        <dbReference type="ChEBI" id="CHEBI:29034"/>
        <dbReference type="ChEBI" id="CHEBI:29919"/>
        <dbReference type="ChEBI" id="CHEBI:33722"/>
        <dbReference type="ChEBI" id="CHEBI:33737"/>
        <dbReference type="ChEBI" id="CHEBI:33738"/>
        <dbReference type="ChEBI" id="CHEBI:57844"/>
        <dbReference type="ChEBI" id="CHEBI:59789"/>
        <dbReference type="ChEBI" id="CHEBI:78809"/>
        <dbReference type="ChEBI" id="CHEBI:83100"/>
        <dbReference type="EC" id="2.8.1.8"/>
    </reaction>
</comment>
<evidence type="ECO:0000256" key="6">
    <source>
        <dbReference type="ARBA" id="ARBA00023004"/>
    </source>
</evidence>
<gene>
    <name evidence="9" type="primary">lipA</name>
    <name evidence="11" type="ordered locus">CKR_2002</name>
</gene>
<dbReference type="SUPFAM" id="SSF102114">
    <property type="entry name" value="Radical SAM enzymes"/>
    <property type="match status" value="1"/>
</dbReference>
<dbReference type="GO" id="GO:0051539">
    <property type="term" value="F:4 iron, 4 sulfur cluster binding"/>
    <property type="evidence" value="ECO:0007669"/>
    <property type="project" value="UniProtKB-UniRule"/>
</dbReference>
<feature type="binding site" evidence="9">
    <location>
        <position position="75"/>
    </location>
    <ligand>
        <name>[4Fe-4S] cluster</name>
        <dbReference type="ChEBI" id="CHEBI:49883"/>
        <label>2</label>
        <note>4Fe-4S-S-AdoMet</note>
    </ligand>
</feature>
<evidence type="ECO:0000256" key="2">
    <source>
        <dbReference type="ARBA" id="ARBA00022490"/>
    </source>
</evidence>
<dbReference type="NCBIfam" id="NF004019">
    <property type="entry name" value="PRK05481.1"/>
    <property type="match status" value="1"/>
</dbReference>
<dbReference type="SFLD" id="SFLDF00271">
    <property type="entry name" value="lipoyl_synthase"/>
    <property type="match status" value="1"/>
</dbReference>
<evidence type="ECO:0000256" key="7">
    <source>
        <dbReference type="ARBA" id="ARBA00023014"/>
    </source>
</evidence>
<evidence type="ECO:0000256" key="8">
    <source>
        <dbReference type="ARBA" id="ARBA00047326"/>
    </source>
</evidence>
<keyword evidence="3 9" id="KW-0808">Transferase</keyword>
<evidence type="ECO:0000313" key="12">
    <source>
        <dbReference type="Proteomes" id="UP000007969"/>
    </source>
</evidence>
<comment type="function">
    <text evidence="9">Catalyzes the radical-mediated insertion of two sulfur atoms into the C-6 and C-8 positions of the octanoyl moiety bound to the lipoyl domains of lipoate-dependent enzymes, thereby converting the octanoylated domains into lipoylated derivatives.</text>
</comment>
<evidence type="ECO:0000256" key="9">
    <source>
        <dbReference type="HAMAP-Rule" id="MF_00206"/>
    </source>
</evidence>
<dbReference type="EC" id="2.8.1.8" evidence="9"/>
<keyword evidence="6 9" id="KW-0408">Iron</keyword>
<dbReference type="HOGENOM" id="CLU_033144_2_1_9"/>
<keyword evidence="2 9" id="KW-0963">Cytoplasm</keyword>
<dbReference type="SFLD" id="SFLDG01058">
    <property type="entry name" value="lipoyl_synthase_like"/>
    <property type="match status" value="1"/>
</dbReference>
<dbReference type="Pfam" id="PF16881">
    <property type="entry name" value="LIAS_N"/>
    <property type="match status" value="1"/>
</dbReference>
<dbReference type="PANTHER" id="PTHR10949">
    <property type="entry name" value="LIPOYL SYNTHASE"/>
    <property type="match status" value="1"/>
</dbReference>
<dbReference type="GO" id="GO:0005737">
    <property type="term" value="C:cytoplasm"/>
    <property type="evidence" value="ECO:0007669"/>
    <property type="project" value="UniProtKB-SubCell"/>
</dbReference>
<evidence type="ECO:0000259" key="10">
    <source>
        <dbReference type="PROSITE" id="PS51918"/>
    </source>
</evidence>
<dbReference type="Gene3D" id="3.20.20.70">
    <property type="entry name" value="Aldolase class I"/>
    <property type="match status" value="1"/>
</dbReference>
<dbReference type="InterPro" id="IPR003698">
    <property type="entry name" value="Lipoyl_synth"/>
</dbReference>
<dbReference type="CDD" id="cd01335">
    <property type="entry name" value="Radical_SAM"/>
    <property type="match status" value="1"/>
</dbReference>
<dbReference type="Pfam" id="PF04055">
    <property type="entry name" value="Radical_SAM"/>
    <property type="match status" value="1"/>
</dbReference>
<evidence type="ECO:0000256" key="1">
    <source>
        <dbReference type="ARBA" id="ARBA00022485"/>
    </source>
</evidence>
<comment type="subcellular location">
    <subcellularLocation>
        <location evidence="9">Cytoplasm</location>
    </subcellularLocation>
</comment>
<evidence type="ECO:0000256" key="3">
    <source>
        <dbReference type="ARBA" id="ARBA00022679"/>
    </source>
</evidence>
<dbReference type="InterPro" id="IPR007197">
    <property type="entry name" value="rSAM"/>
</dbReference>
<feature type="binding site" evidence="9">
    <location>
        <position position="42"/>
    </location>
    <ligand>
        <name>[4Fe-4S] cluster</name>
        <dbReference type="ChEBI" id="CHEBI:49883"/>
        <label>1</label>
    </ligand>
</feature>
<feature type="binding site" evidence="9">
    <location>
        <position position="281"/>
    </location>
    <ligand>
        <name>[4Fe-4S] cluster</name>
        <dbReference type="ChEBI" id="CHEBI:49883"/>
        <label>1</label>
    </ligand>
</feature>
<reference evidence="12" key="1">
    <citation type="submission" date="2005-09" db="EMBL/GenBank/DDBJ databases">
        <title>Complete genome sequence of Clostridium kluyveri and comparative genomics of Clostridia species.</title>
        <authorList>
            <person name="Inui M."/>
            <person name="Nonaka H."/>
            <person name="Shinoda Y."/>
            <person name="Ikenaga Y."/>
            <person name="Abe M."/>
            <person name="Naito K."/>
            <person name="Vertes A.A."/>
            <person name="Yukawa H."/>
        </authorList>
    </citation>
    <scope>NUCLEOTIDE SEQUENCE [LARGE SCALE GENOMIC DNA]</scope>
    <source>
        <strain evidence="12">NBRC 12016</strain>
    </source>
</reference>
<name>B9E3H8_CLOK1</name>
<dbReference type="AlphaFoldDB" id="B9E3H8"/>
<dbReference type="UniPathway" id="UPA00538">
    <property type="reaction ID" value="UER00593"/>
</dbReference>
<dbReference type="NCBIfam" id="TIGR00510">
    <property type="entry name" value="lipA"/>
    <property type="match status" value="1"/>
</dbReference>
<dbReference type="KEGG" id="ckr:CKR_2002"/>
<dbReference type="SMART" id="SM00729">
    <property type="entry name" value="Elp3"/>
    <property type="match status" value="1"/>
</dbReference>
<dbReference type="FunFam" id="3.20.20.70:FF:000040">
    <property type="entry name" value="Lipoyl synthase"/>
    <property type="match status" value="1"/>
</dbReference>
<dbReference type="SFLD" id="SFLDS00029">
    <property type="entry name" value="Radical_SAM"/>
    <property type="match status" value="1"/>
</dbReference>
<dbReference type="Proteomes" id="UP000007969">
    <property type="component" value="Chromosome"/>
</dbReference>
<comment type="cofactor">
    <cofactor evidence="9">
        <name>[4Fe-4S] cluster</name>
        <dbReference type="ChEBI" id="CHEBI:49883"/>
    </cofactor>
    <text evidence="9">Binds 2 [4Fe-4S] clusters per subunit. One cluster is coordinated with 3 cysteines and an exchangeable S-adenosyl-L-methionine.</text>
</comment>
<dbReference type="InterPro" id="IPR031691">
    <property type="entry name" value="LIAS_N"/>
</dbReference>
<feature type="binding site" evidence="9">
    <location>
        <position position="47"/>
    </location>
    <ligand>
        <name>[4Fe-4S] cluster</name>
        <dbReference type="ChEBI" id="CHEBI:49883"/>
        <label>1</label>
    </ligand>
</feature>
<feature type="binding site" evidence="9">
    <location>
        <position position="72"/>
    </location>
    <ligand>
        <name>[4Fe-4S] cluster</name>
        <dbReference type="ChEBI" id="CHEBI:49883"/>
        <label>2</label>
        <note>4Fe-4S-S-AdoMet</note>
    </ligand>
</feature>
<organism evidence="11 12">
    <name type="scientific">Clostridium kluyveri (strain NBRC 12016)</name>
    <dbReference type="NCBI Taxonomy" id="583346"/>
    <lineage>
        <taxon>Bacteria</taxon>
        <taxon>Bacillati</taxon>
        <taxon>Bacillota</taxon>
        <taxon>Clostridia</taxon>
        <taxon>Eubacteriales</taxon>
        <taxon>Clostridiaceae</taxon>
        <taxon>Clostridium</taxon>
    </lineage>
</organism>
<dbReference type="GO" id="GO:0016992">
    <property type="term" value="F:lipoate synthase activity"/>
    <property type="evidence" value="ECO:0007669"/>
    <property type="project" value="UniProtKB-UniRule"/>
</dbReference>
<proteinExistence type="inferred from homology"/>
<dbReference type="GO" id="GO:0046872">
    <property type="term" value="F:metal ion binding"/>
    <property type="evidence" value="ECO:0007669"/>
    <property type="project" value="UniProtKB-KW"/>
</dbReference>
<dbReference type="PIRSF" id="PIRSF005963">
    <property type="entry name" value="Lipoyl_synth"/>
    <property type="match status" value="1"/>
</dbReference>
<keyword evidence="7 9" id="KW-0411">Iron-sulfur</keyword>
<sequence>MIEREVVIVGKRPEWLKMKVPDEKVLTKMENMVRNLSLHTVCESAVCPNIGKCFKSSTATFMVLGNTCTRNCRFCAVNKGHPEPLNIEEPKNVAIASKKLGLKHTVITSVTRDDLEDGGADHFVEIIKRMRKENPQSTIELLIPDLRGNWKSLKKIIDAKPDILNHNVETVEILYGKVRPTAVYSRSIELLRQVKIFDKGVYTKSGIMVGLGETEEQVMKVMDDLLEVGCDIMTIGQYLRPSKSHIPVYEYISPEQFEKYKQIAIEKGFKFVASAPYVRSSYRAYEGIKTLEKIK</sequence>
<dbReference type="InterPro" id="IPR013785">
    <property type="entry name" value="Aldolase_TIM"/>
</dbReference>
<accession>B9E3H8</accession>
<keyword evidence="1 9" id="KW-0004">4Fe-4S</keyword>
<feature type="domain" description="Radical SAM core" evidence="10">
    <location>
        <begin position="54"/>
        <end position="270"/>
    </location>
</feature>
<evidence type="ECO:0000256" key="4">
    <source>
        <dbReference type="ARBA" id="ARBA00022691"/>
    </source>
</evidence>
<dbReference type="GO" id="GO:0009249">
    <property type="term" value="P:protein lipoylation"/>
    <property type="evidence" value="ECO:0007669"/>
    <property type="project" value="UniProtKB-UniRule"/>
</dbReference>
<feature type="binding site" evidence="9">
    <location>
        <position position="53"/>
    </location>
    <ligand>
        <name>[4Fe-4S] cluster</name>
        <dbReference type="ChEBI" id="CHEBI:49883"/>
        <label>1</label>
    </ligand>
</feature>